<sequence>MTTDLRRVLEALVQAESTESTQILEIRASSVLDEDFGVNVGATFDDEQRAYCGSKMNSH</sequence>
<reference evidence="1" key="1">
    <citation type="submission" date="2024-01" db="EMBL/GenBank/DDBJ databases">
        <authorList>
            <person name="Webb A."/>
        </authorList>
    </citation>
    <scope>NUCLEOTIDE SEQUENCE</scope>
    <source>
        <strain evidence="1">Pm1</strain>
    </source>
</reference>
<evidence type="ECO:0000313" key="1">
    <source>
        <dbReference type="EMBL" id="CAK7929415.1"/>
    </source>
</evidence>
<comment type="caution">
    <text evidence="1">The sequence shown here is derived from an EMBL/GenBank/DDBJ whole genome shotgun (WGS) entry which is preliminary data.</text>
</comment>
<dbReference type="AlphaFoldDB" id="A0AAV1U7L9"/>
<dbReference type="EMBL" id="CAKLBY020000153">
    <property type="protein sequence ID" value="CAK7929415.1"/>
    <property type="molecule type" value="Genomic_DNA"/>
</dbReference>
<accession>A0AAV1U7L9</accession>
<dbReference type="Proteomes" id="UP001162060">
    <property type="component" value="Unassembled WGS sequence"/>
</dbReference>
<name>A0AAV1U7L9_9STRA</name>
<evidence type="ECO:0000313" key="2">
    <source>
        <dbReference type="Proteomes" id="UP001162060"/>
    </source>
</evidence>
<proteinExistence type="predicted"/>
<gene>
    <name evidence="1" type="ORF">PM001_LOCUS14565</name>
</gene>
<organism evidence="1 2">
    <name type="scientific">Peronospora matthiolae</name>
    <dbReference type="NCBI Taxonomy" id="2874970"/>
    <lineage>
        <taxon>Eukaryota</taxon>
        <taxon>Sar</taxon>
        <taxon>Stramenopiles</taxon>
        <taxon>Oomycota</taxon>
        <taxon>Peronosporomycetes</taxon>
        <taxon>Peronosporales</taxon>
        <taxon>Peronosporaceae</taxon>
        <taxon>Peronospora</taxon>
    </lineage>
</organism>
<protein>
    <submittedName>
        <fullName evidence="1">Uncharacterized protein</fullName>
    </submittedName>
</protein>